<proteinExistence type="predicted"/>
<feature type="transmembrane region" description="Helical" evidence="5">
    <location>
        <begin position="188"/>
        <end position="212"/>
    </location>
</feature>
<keyword evidence="7" id="KW-1185">Reference proteome</keyword>
<evidence type="ECO:0000256" key="2">
    <source>
        <dbReference type="ARBA" id="ARBA00022692"/>
    </source>
</evidence>
<dbReference type="EMBL" id="WJBH02000005">
    <property type="protein sequence ID" value="KAI9558488.1"/>
    <property type="molecule type" value="Genomic_DNA"/>
</dbReference>
<comment type="caution">
    <text evidence="6">The sequence shown here is derived from an EMBL/GenBank/DDBJ whole genome shotgun (WGS) entry which is preliminary data.</text>
</comment>
<evidence type="ECO:0000256" key="3">
    <source>
        <dbReference type="ARBA" id="ARBA00022989"/>
    </source>
</evidence>
<dbReference type="PANTHER" id="PTHR21706">
    <property type="entry name" value="TRANSMEMBRANE PROTEIN 65"/>
    <property type="match status" value="1"/>
</dbReference>
<organism evidence="6 7">
    <name type="scientific">Daphnia sinensis</name>
    <dbReference type="NCBI Taxonomy" id="1820382"/>
    <lineage>
        <taxon>Eukaryota</taxon>
        <taxon>Metazoa</taxon>
        <taxon>Ecdysozoa</taxon>
        <taxon>Arthropoda</taxon>
        <taxon>Crustacea</taxon>
        <taxon>Branchiopoda</taxon>
        <taxon>Diplostraca</taxon>
        <taxon>Cladocera</taxon>
        <taxon>Anomopoda</taxon>
        <taxon>Daphniidae</taxon>
        <taxon>Daphnia</taxon>
        <taxon>Daphnia similis group</taxon>
    </lineage>
</organism>
<dbReference type="GO" id="GO:0016020">
    <property type="term" value="C:membrane"/>
    <property type="evidence" value="ECO:0007669"/>
    <property type="project" value="UniProtKB-SubCell"/>
</dbReference>
<evidence type="ECO:0008006" key="8">
    <source>
        <dbReference type="Google" id="ProtNLM"/>
    </source>
</evidence>
<keyword evidence="2 5" id="KW-0812">Transmembrane</keyword>
<evidence type="ECO:0000256" key="1">
    <source>
        <dbReference type="ARBA" id="ARBA00004141"/>
    </source>
</evidence>
<name>A0AAD5LA37_9CRUS</name>
<dbReference type="Pfam" id="PF10507">
    <property type="entry name" value="TMEM65"/>
    <property type="match status" value="1"/>
</dbReference>
<gene>
    <name evidence="6" type="ORF">GHT06_015275</name>
</gene>
<evidence type="ECO:0000256" key="4">
    <source>
        <dbReference type="ARBA" id="ARBA00023136"/>
    </source>
</evidence>
<reference evidence="6 7" key="1">
    <citation type="submission" date="2022-05" db="EMBL/GenBank/DDBJ databases">
        <title>A multi-omics perspective on studying reproductive biology in Daphnia sinensis.</title>
        <authorList>
            <person name="Jia J."/>
        </authorList>
    </citation>
    <scope>NUCLEOTIDE SEQUENCE [LARGE SCALE GENOMIC DNA]</scope>
    <source>
        <strain evidence="6 7">WSL</strain>
    </source>
</reference>
<keyword evidence="4 5" id="KW-0472">Membrane</keyword>
<dbReference type="PANTHER" id="PTHR21706:SF15">
    <property type="entry name" value="TRANSMEMBRANE PROTEIN 65"/>
    <property type="match status" value="1"/>
</dbReference>
<dbReference type="Proteomes" id="UP000820818">
    <property type="component" value="Linkage Group LG5"/>
</dbReference>
<evidence type="ECO:0000313" key="6">
    <source>
        <dbReference type="EMBL" id="KAI9558488.1"/>
    </source>
</evidence>
<dbReference type="GO" id="GO:0005739">
    <property type="term" value="C:mitochondrion"/>
    <property type="evidence" value="ECO:0007669"/>
    <property type="project" value="TreeGrafter"/>
</dbReference>
<dbReference type="InterPro" id="IPR019537">
    <property type="entry name" value="TMEM65"/>
</dbReference>
<keyword evidence="3 5" id="KW-1133">Transmembrane helix</keyword>
<dbReference type="AlphaFoldDB" id="A0AAD5LA37"/>
<accession>A0AAD5LA37</accession>
<evidence type="ECO:0000256" key="5">
    <source>
        <dbReference type="SAM" id="Phobius"/>
    </source>
</evidence>
<evidence type="ECO:0000313" key="7">
    <source>
        <dbReference type="Proteomes" id="UP000820818"/>
    </source>
</evidence>
<protein>
    <recommendedName>
        <fullName evidence="8">Transmembrane protein 65</fullName>
    </recommendedName>
</protein>
<comment type="subcellular location">
    <subcellularLocation>
        <location evidence="1">Membrane</location>
        <topology evidence="1">Multi-pass membrane protein</topology>
    </subcellularLocation>
</comment>
<sequence>MFLTPVLISFIKKNASLDSYRVFGRKCQLKISRIEFAKNIQTEPPNTSDLTQQKYTTKIEKWVAGLSPAQHSILLSVLLKQTEVSKGSLPPLPLTTSQLLHVGIHYSLPFVGFGFLDNFIMILAGDYIDLTVGSMLGISTMAAAGIGNAISDVAGVGSAQFVESFSQKLGIPQPKLEPQQYTFPSTTWAINIGRAVGVAIGCLLGMVPLLFLPTSDSKRHTQDASHV</sequence>